<gene>
    <name evidence="1" type="ORF">RRG08_029036</name>
</gene>
<accession>A0AAE1AI15</accession>
<dbReference type="Proteomes" id="UP001283361">
    <property type="component" value="Unassembled WGS sequence"/>
</dbReference>
<evidence type="ECO:0000313" key="2">
    <source>
        <dbReference type="Proteomes" id="UP001283361"/>
    </source>
</evidence>
<proteinExistence type="predicted"/>
<evidence type="ECO:0000313" key="1">
    <source>
        <dbReference type="EMBL" id="KAK3788240.1"/>
    </source>
</evidence>
<protein>
    <submittedName>
        <fullName evidence="1">Uncharacterized protein</fullName>
    </submittedName>
</protein>
<sequence length="123" mass="14005">MINTVRFLHGDNRHLSWNVNKESLNAADQTAEAATTCGRGGCFLRNMSRLVWGAVLYTSDLQQRRTMSVLMSVLMEWRKNNYSAEMKIRKSSCIISKSISWVLTEATVKKALVIPQLDIAWKI</sequence>
<name>A0AAE1AI15_9GAST</name>
<comment type="caution">
    <text evidence="1">The sequence shown here is derived from an EMBL/GenBank/DDBJ whole genome shotgun (WGS) entry which is preliminary data.</text>
</comment>
<organism evidence="1 2">
    <name type="scientific">Elysia crispata</name>
    <name type="common">lettuce slug</name>
    <dbReference type="NCBI Taxonomy" id="231223"/>
    <lineage>
        <taxon>Eukaryota</taxon>
        <taxon>Metazoa</taxon>
        <taxon>Spiralia</taxon>
        <taxon>Lophotrochozoa</taxon>
        <taxon>Mollusca</taxon>
        <taxon>Gastropoda</taxon>
        <taxon>Heterobranchia</taxon>
        <taxon>Euthyneura</taxon>
        <taxon>Panpulmonata</taxon>
        <taxon>Sacoglossa</taxon>
        <taxon>Placobranchoidea</taxon>
        <taxon>Plakobranchidae</taxon>
        <taxon>Elysia</taxon>
    </lineage>
</organism>
<keyword evidence="2" id="KW-1185">Reference proteome</keyword>
<dbReference type="EMBL" id="JAWDGP010001775">
    <property type="protein sequence ID" value="KAK3788240.1"/>
    <property type="molecule type" value="Genomic_DNA"/>
</dbReference>
<reference evidence="1" key="1">
    <citation type="journal article" date="2023" name="G3 (Bethesda)">
        <title>A reference genome for the long-term kleptoplast-retaining sea slug Elysia crispata morphotype clarki.</title>
        <authorList>
            <person name="Eastman K.E."/>
            <person name="Pendleton A.L."/>
            <person name="Shaikh M.A."/>
            <person name="Suttiyut T."/>
            <person name="Ogas R."/>
            <person name="Tomko P."/>
            <person name="Gavelis G."/>
            <person name="Widhalm J.R."/>
            <person name="Wisecaver J.H."/>
        </authorList>
    </citation>
    <scope>NUCLEOTIDE SEQUENCE</scope>
    <source>
        <strain evidence="1">ECLA1</strain>
    </source>
</reference>
<dbReference type="AlphaFoldDB" id="A0AAE1AI15"/>